<keyword evidence="6 15" id="KW-0963">Cytoplasm</keyword>
<evidence type="ECO:0000256" key="12">
    <source>
        <dbReference type="ARBA" id="ARBA00023244"/>
    </source>
</evidence>
<dbReference type="InterPro" id="IPR006638">
    <property type="entry name" value="Elp3/MiaA/NifB-like_rSAM"/>
</dbReference>
<dbReference type="AlphaFoldDB" id="A0A2X3B054"/>
<dbReference type="SFLD" id="SFLDG01082">
    <property type="entry name" value="B12-binding_domain_containing"/>
    <property type="match status" value="1"/>
</dbReference>
<dbReference type="SFLD" id="SFLDS00029">
    <property type="entry name" value="Radical_SAM"/>
    <property type="match status" value="1"/>
</dbReference>
<dbReference type="CDD" id="cd01335">
    <property type="entry name" value="Radical_SAM"/>
    <property type="match status" value="1"/>
</dbReference>
<dbReference type="Pfam" id="PF06969">
    <property type="entry name" value="HemN_C"/>
    <property type="match status" value="1"/>
</dbReference>
<evidence type="ECO:0000256" key="5">
    <source>
        <dbReference type="ARBA" id="ARBA00022485"/>
    </source>
</evidence>
<accession>A0A2X3B054</accession>
<feature type="binding site" evidence="17">
    <location>
        <position position="67"/>
    </location>
    <ligand>
        <name>[4Fe-4S] cluster</name>
        <dbReference type="ChEBI" id="CHEBI:49883"/>
        <note>4Fe-4S-S-AdoMet</note>
    </ligand>
</feature>
<keyword evidence="7 15" id="KW-0949">S-adenosyl-L-methionine</keyword>
<comment type="subunit">
    <text evidence="4">Monomer.</text>
</comment>
<dbReference type="SMART" id="SM00729">
    <property type="entry name" value="Elp3"/>
    <property type="match status" value="1"/>
</dbReference>
<name>A0A2X3B054_9HELI</name>
<feature type="binding site" evidence="17">
    <location>
        <position position="70"/>
    </location>
    <ligand>
        <name>[4Fe-4S] cluster</name>
        <dbReference type="ChEBI" id="CHEBI:49883"/>
        <note>4Fe-4S-S-AdoMet</note>
    </ligand>
</feature>
<gene>
    <name evidence="19" type="primary">hemN_1</name>
    <name evidence="19" type="ORF">NCTC13102_01031</name>
</gene>
<evidence type="ECO:0000256" key="15">
    <source>
        <dbReference type="PIRNR" id="PIRNR000167"/>
    </source>
</evidence>
<evidence type="ECO:0000256" key="7">
    <source>
        <dbReference type="ARBA" id="ARBA00022691"/>
    </source>
</evidence>
<feature type="domain" description="Radical SAM core" evidence="18">
    <location>
        <begin position="48"/>
        <end position="280"/>
    </location>
</feature>
<dbReference type="InterPro" id="IPR034505">
    <property type="entry name" value="Coproporphyrinogen-III_oxidase"/>
</dbReference>
<dbReference type="Gene3D" id="1.10.10.920">
    <property type="match status" value="1"/>
</dbReference>
<dbReference type="GO" id="GO:0046872">
    <property type="term" value="F:metal ion binding"/>
    <property type="evidence" value="ECO:0007669"/>
    <property type="project" value="UniProtKB-KW"/>
</dbReference>
<dbReference type="GO" id="GO:0051539">
    <property type="term" value="F:4 iron, 4 sulfur cluster binding"/>
    <property type="evidence" value="ECO:0007669"/>
    <property type="project" value="UniProtKB-KW"/>
</dbReference>
<comment type="function">
    <text evidence="13">Involved in the heme biosynthesis. Catalyzes the anaerobic oxidative decarboxylation of propionate groups of rings A and B of coproporphyrinogen III to yield the vinyl groups in protoporphyrinogen IX.</text>
</comment>
<reference evidence="19 20" key="1">
    <citation type="submission" date="2018-06" db="EMBL/GenBank/DDBJ databases">
        <authorList>
            <consortium name="Pathogen Informatics"/>
            <person name="Doyle S."/>
        </authorList>
    </citation>
    <scope>NUCLEOTIDE SEQUENCE [LARGE SCALE GENOMIC DNA]</scope>
    <source>
        <strain evidence="19 20">NCTC13102</strain>
    </source>
</reference>
<dbReference type="GO" id="GO:0005737">
    <property type="term" value="C:cytoplasm"/>
    <property type="evidence" value="ECO:0007669"/>
    <property type="project" value="UniProtKB-SubCell"/>
</dbReference>
<evidence type="ECO:0000256" key="1">
    <source>
        <dbReference type="ARBA" id="ARBA00004496"/>
    </source>
</evidence>
<dbReference type="FunFam" id="3.80.30.20:FF:000012">
    <property type="entry name" value="Coproporphyrinogen-III oxidase"/>
    <property type="match status" value="1"/>
</dbReference>
<keyword evidence="8 15" id="KW-0479">Metal-binding</keyword>
<comment type="catalytic activity">
    <reaction evidence="14 15">
        <text>coproporphyrinogen III + 2 S-adenosyl-L-methionine = protoporphyrinogen IX + 2 5'-deoxyadenosine + 2 L-methionine + 2 CO2</text>
        <dbReference type="Rhea" id="RHEA:15425"/>
        <dbReference type="ChEBI" id="CHEBI:16526"/>
        <dbReference type="ChEBI" id="CHEBI:17319"/>
        <dbReference type="ChEBI" id="CHEBI:57307"/>
        <dbReference type="ChEBI" id="CHEBI:57309"/>
        <dbReference type="ChEBI" id="CHEBI:57844"/>
        <dbReference type="ChEBI" id="CHEBI:59789"/>
        <dbReference type="EC" id="1.3.98.3"/>
    </reaction>
</comment>
<sequence length="461" mass="53494">MIDFAKFAKYSKSAPRYTSYPTAVEFHQKFGKQELKESLARNDAFDTQESKLPLSLYVHLPFCRSACYFCGCNVIYTSKEDKKDRYISYLKKELEILKTLMNTHREVVQFHFGGGTPTFFDARQLGEVIALIKDTFQNFAPDAEISCEIDPRYFEESQMKVLKDGGFNRLSFGVQDFDNLVQEAIHRFQDTELVKSAVSLARAYHIDSINFDLIYGLPHQTITSFMETLQKVISLCPDRLAIFNYAHVPWIKKTMRKIDESTLPPPQTKLEILEKTIAFLARNGYEMIGMDHFAKKSDELYIASQKNQLRRNFQGYTTKGFSQTIGIGLTSISEGKDYYAQNYKDMALYESALDRGEMPIERGIRLSDEDMLRKDVIMSLMNTLKLEFKDIEQRYKMDFKQHFYKELQELSHYQEIGILKVDHSGIYTTQTGGLLIRNIAMVFDKYLAKIPQEEHKFSKSV</sequence>
<keyword evidence="12 15" id="KW-0627">Porphyrin biosynthesis</keyword>
<dbReference type="GO" id="GO:0004109">
    <property type="term" value="F:coproporphyrinogen oxidase activity"/>
    <property type="evidence" value="ECO:0007669"/>
    <property type="project" value="InterPro"/>
</dbReference>
<dbReference type="PANTHER" id="PTHR13932:SF6">
    <property type="entry name" value="OXYGEN-INDEPENDENT COPROPORPHYRINOGEN III OXIDASE"/>
    <property type="match status" value="1"/>
</dbReference>
<evidence type="ECO:0000256" key="16">
    <source>
        <dbReference type="PIRSR" id="PIRSR000167-1"/>
    </source>
</evidence>
<dbReference type="FunFam" id="1.10.10.920:FF:000001">
    <property type="entry name" value="Coproporphyrinogen-III oxidase"/>
    <property type="match status" value="1"/>
</dbReference>
<evidence type="ECO:0000313" key="19">
    <source>
        <dbReference type="EMBL" id="SQB98568.1"/>
    </source>
</evidence>
<evidence type="ECO:0000313" key="20">
    <source>
        <dbReference type="Proteomes" id="UP000250166"/>
    </source>
</evidence>
<evidence type="ECO:0000256" key="3">
    <source>
        <dbReference type="ARBA" id="ARBA00005493"/>
    </source>
</evidence>
<dbReference type="PANTHER" id="PTHR13932">
    <property type="entry name" value="COPROPORPHYRINIGEN III OXIDASE"/>
    <property type="match status" value="1"/>
</dbReference>
<evidence type="ECO:0000256" key="8">
    <source>
        <dbReference type="ARBA" id="ARBA00022723"/>
    </source>
</evidence>
<feature type="binding site" evidence="16">
    <location>
        <position position="246"/>
    </location>
    <ligand>
        <name>S-adenosyl-L-methionine</name>
        <dbReference type="ChEBI" id="CHEBI:59789"/>
        <label>2</label>
    </ligand>
</feature>
<feature type="binding site" evidence="16">
    <location>
        <position position="332"/>
    </location>
    <ligand>
        <name>S-adenosyl-L-methionine</name>
        <dbReference type="ChEBI" id="CHEBI:59789"/>
        <label>1</label>
    </ligand>
</feature>
<feature type="binding site" evidence="16">
    <location>
        <position position="212"/>
    </location>
    <ligand>
        <name>S-adenosyl-L-methionine</name>
        <dbReference type="ChEBI" id="CHEBI:59789"/>
        <label>2</label>
    </ligand>
</feature>
<dbReference type="PROSITE" id="PS51918">
    <property type="entry name" value="RADICAL_SAM"/>
    <property type="match status" value="1"/>
</dbReference>
<evidence type="ECO:0000259" key="18">
    <source>
        <dbReference type="PROSITE" id="PS51918"/>
    </source>
</evidence>
<dbReference type="InterPro" id="IPR007197">
    <property type="entry name" value="rSAM"/>
</dbReference>
<keyword evidence="9 15" id="KW-0560">Oxidoreductase</keyword>
<comment type="cofactor">
    <cofactor evidence="15 17">
        <name>[4Fe-4S] cluster</name>
        <dbReference type="ChEBI" id="CHEBI:49883"/>
    </cofactor>
    <text evidence="15 17">Binds 1 [4Fe-4S] cluster. The cluster is coordinated with 3 cysteines and an exchangeable S-adenosyl-L-methionine.</text>
</comment>
<evidence type="ECO:0000256" key="13">
    <source>
        <dbReference type="ARBA" id="ARBA00024295"/>
    </source>
</evidence>
<dbReference type="SUPFAM" id="SSF102114">
    <property type="entry name" value="Radical SAM enzymes"/>
    <property type="match status" value="1"/>
</dbReference>
<evidence type="ECO:0000256" key="6">
    <source>
        <dbReference type="ARBA" id="ARBA00022490"/>
    </source>
</evidence>
<dbReference type="Pfam" id="PF04055">
    <property type="entry name" value="Radical_SAM"/>
    <property type="match status" value="1"/>
</dbReference>
<keyword evidence="5 15" id="KW-0004">4Fe-4S</keyword>
<feature type="binding site" evidence="16">
    <location>
        <begin position="115"/>
        <end position="116"/>
    </location>
    <ligand>
        <name>S-adenosyl-L-methionine</name>
        <dbReference type="ChEBI" id="CHEBI:59789"/>
        <label>2</label>
    </ligand>
</feature>
<evidence type="ECO:0000256" key="2">
    <source>
        <dbReference type="ARBA" id="ARBA00004785"/>
    </source>
</evidence>
<dbReference type="GO" id="GO:0006782">
    <property type="term" value="P:protoporphyrinogen IX biosynthetic process"/>
    <property type="evidence" value="ECO:0007669"/>
    <property type="project" value="UniProtKB-UniPathway"/>
</dbReference>
<evidence type="ECO:0000256" key="10">
    <source>
        <dbReference type="ARBA" id="ARBA00023004"/>
    </source>
</evidence>
<keyword evidence="10 15" id="KW-0408">Iron</keyword>
<dbReference type="InterPro" id="IPR023404">
    <property type="entry name" value="rSAM_horseshoe"/>
</dbReference>
<dbReference type="SFLD" id="SFLDG01065">
    <property type="entry name" value="anaerobic_coproporphyrinogen-I"/>
    <property type="match status" value="1"/>
</dbReference>
<evidence type="ECO:0000256" key="17">
    <source>
        <dbReference type="PIRSR" id="PIRSR000167-2"/>
    </source>
</evidence>
<dbReference type="Gene3D" id="3.80.30.20">
    <property type="entry name" value="tm_1862 like domain"/>
    <property type="match status" value="1"/>
</dbReference>
<evidence type="ECO:0000256" key="4">
    <source>
        <dbReference type="ARBA" id="ARBA00011245"/>
    </source>
</evidence>
<feature type="binding site" evidence="16">
    <location>
        <position position="114"/>
    </location>
    <ligand>
        <name>S-adenosyl-L-methionine</name>
        <dbReference type="ChEBI" id="CHEBI:59789"/>
        <label>1</label>
    </ligand>
</feature>
<feature type="binding site" evidence="16">
    <location>
        <position position="187"/>
    </location>
    <ligand>
        <name>S-adenosyl-L-methionine</name>
        <dbReference type="ChEBI" id="CHEBI:59789"/>
        <label>2</label>
    </ligand>
</feature>
<dbReference type="Proteomes" id="UP000250166">
    <property type="component" value="Unassembled WGS sequence"/>
</dbReference>
<feature type="binding site" evidence="16">
    <location>
        <position position="175"/>
    </location>
    <ligand>
        <name>S-adenosyl-L-methionine</name>
        <dbReference type="ChEBI" id="CHEBI:59789"/>
        <label>2</label>
    </ligand>
</feature>
<feature type="binding site" evidence="16">
    <location>
        <position position="57"/>
    </location>
    <ligand>
        <name>S-adenosyl-L-methionine</name>
        <dbReference type="ChEBI" id="CHEBI:59789"/>
        <label>1</label>
    </ligand>
</feature>
<dbReference type="InterPro" id="IPR058240">
    <property type="entry name" value="rSAM_sf"/>
</dbReference>
<keyword evidence="11 15" id="KW-0411">Iron-sulfur</keyword>
<dbReference type="InterPro" id="IPR010723">
    <property type="entry name" value="HemN_C"/>
</dbReference>
<dbReference type="InterPro" id="IPR004558">
    <property type="entry name" value="Coprogen_oxidase_HemN"/>
</dbReference>
<dbReference type="UniPathway" id="UPA00251">
    <property type="reaction ID" value="UER00323"/>
</dbReference>
<comment type="pathway">
    <text evidence="2 15">Porphyrin-containing compound metabolism; protoporphyrin-IX biosynthesis; protoporphyrinogen-IX from coproporphyrinogen-III (AdoMet route): step 1/1.</text>
</comment>
<organism evidence="19 20">
    <name type="scientific">Helicobacter fennelliae</name>
    <dbReference type="NCBI Taxonomy" id="215"/>
    <lineage>
        <taxon>Bacteria</taxon>
        <taxon>Pseudomonadati</taxon>
        <taxon>Campylobacterota</taxon>
        <taxon>Epsilonproteobacteria</taxon>
        <taxon>Campylobacterales</taxon>
        <taxon>Helicobacteraceae</taxon>
        <taxon>Helicobacter</taxon>
    </lineage>
</organism>
<dbReference type="PIRSF" id="PIRSF000167">
    <property type="entry name" value="HemN"/>
    <property type="match status" value="1"/>
</dbReference>
<evidence type="ECO:0000256" key="11">
    <source>
        <dbReference type="ARBA" id="ARBA00023014"/>
    </source>
</evidence>
<feature type="binding site" evidence="16">
    <location>
        <position position="148"/>
    </location>
    <ligand>
        <name>S-adenosyl-L-methionine</name>
        <dbReference type="ChEBI" id="CHEBI:59789"/>
        <label>1</label>
    </ligand>
</feature>
<dbReference type="EMBL" id="UAWL01000006">
    <property type="protein sequence ID" value="SQB98568.1"/>
    <property type="molecule type" value="Genomic_DNA"/>
</dbReference>
<dbReference type="EC" id="1.3.98.3" evidence="15"/>
<comment type="subcellular location">
    <subcellularLocation>
        <location evidence="1 15">Cytoplasm</location>
    </subcellularLocation>
</comment>
<feature type="binding site" evidence="17">
    <location>
        <position position="63"/>
    </location>
    <ligand>
        <name>[4Fe-4S] cluster</name>
        <dbReference type="ChEBI" id="CHEBI:49883"/>
        <note>4Fe-4S-S-AdoMet</note>
    </ligand>
</feature>
<evidence type="ECO:0000256" key="9">
    <source>
        <dbReference type="ARBA" id="ARBA00023002"/>
    </source>
</evidence>
<proteinExistence type="inferred from homology"/>
<feature type="binding site" evidence="16">
    <location>
        <begin position="69"/>
        <end position="71"/>
    </location>
    <ligand>
        <name>S-adenosyl-L-methionine</name>
        <dbReference type="ChEBI" id="CHEBI:59789"/>
        <label>2</label>
    </ligand>
</feature>
<protein>
    <recommendedName>
        <fullName evidence="15">Coproporphyrinogen-III oxidase</fullName>
        <ecNumber evidence="15">1.3.98.3</ecNumber>
    </recommendedName>
</protein>
<dbReference type="GO" id="GO:0051989">
    <property type="term" value="F:coproporphyrinogen dehydrogenase activity"/>
    <property type="evidence" value="ECO:0007669"/>
    <property type="project" value="UniProtKB-EC"/>
</dbReference>
<comment type="similarity">
    <text evidence="3 15">Belongs to the anaerobic coproporphyrinogen-III oxidase family.</text>
</comment>
<evidence type="ECO:0000256" key="14">
    <source>
        <dbReference type="ARBA" id="ARBA00048321"/>
    </source>
</evidence>
<dbReference type="NCBIfam" id="TIGR00538">
    <property type="entry name" value="hemN"/>
    <property type="match status" value="1"/>
</dbReference>